<accession>A0A7C8YPG1</accession>
<sequence length="100" mass="11186">MLQLNQGQGGGIWEPMYLAFTFSQLEIGSLLSPGDKFRRTSCKYMFSHGVPLLHDSITATGDAEVPVIFLKYMLLNLTLEGACKHKSWMSRSQTGNMLDQ</sequence>
<dbReference type="EMBL" id="GISG01042842">
    <property type="protein sequence ID" value="MBA4623374.1"/>
    <property type="molecule type" value="Transcribed_RNA"/>
</dbReference>
<proteinExistence type="predicted"/>
<name>A0A7C8YPG1_OPUST</name>
<dbReference type="AlphaFoldDB" id="A0A7C8YPG1"/>
<reference evidence="1" key="1">
    <citation type="journal article" date="2013" name="J. Plant Res.">
        <title>Effect of fungi and light on seed germination of three Opuntia species from semiarid lands of central Mexico.</title>
        <authorList>
            <person name="Delgado-Sanchez P."/>
            <person name="Jimenez-Bremont J.F."/>
            <person name="Guerrero-Gonzalez Mde L."/>
            <person name="Flores J."/>
        </authorList>
    </citation>
    <scope>NUCLEOTIDE SEQUENCE</scope>
    <source>
        <tissue evidence="1">Cladode</tissue>
    </source>
</reference>
<reference evidence="1" key="2">
    <citation type="submission" date="2020-07" db="EMBL/GenBank/DDBJ databases">
        <authorList>
            <person name="Vera ALvarez R."/>
            <person name="Arias-Moreno D.M."/>
            <person name="Jimenez-Jacinto V."/>
            <person name="Jimenez-Bremont J.F."/>
            <person name="Swaminathan K."/>
            <person name="Moose S.P."/>
            <person name="Guerrero-Gonzalez M.L."/>
            <person name="Marino-Ramirez L."/>
            <person name="Landsman D."/>
            <person name="Rodriguez-Kessler M."/>
            <person name="Delgado-Sanchez P."/>
        </authorList>
    </citation>
    <scope>NUCLEOTIDE SEQUENCE</scope>
    <source>
        <tissue evidence="1">Cladode</tissue>
    </source>
</reference>
<protein>
    <submittedName>
        <fullName evidence="1">Uncharacterized protein</fullName>
    </submittedName>
</protein>
<evidence type="ECO:0000313" key="1">
    <source>
        <dbReference type="EMBL" id="MBA4623374.1"/>
    </source>
</evidence>
<organism evidence="1">
    <name type="scientific">Opuntia streptacantha</name>
    <name type="common">Prickly pear cactus</name>
    <name type="synonym">Opuntia cardona</name>
    <dbReference type="NCBI Taxonomy" id="393608"/>
    <lineage>
        <taxon>Eukaryota</taxon>
        <taxon>Viridiplantae</taxon>
        <taxon>Streptophyta</taxon>
        <taxon>Embryophyta</taxon>
        <taxon>Tracheophyta</taxon>
        <taxon>Spermatophyta</taxon>
        <taxon>Magnoliopsida</taxon>
        <taxon>eudicotyledons</taxon>
        <taxon>Gunneridae</taxon>
        <taxon>Pentapetalae</taxon>
        <taxon>Caryophyllales</taxon>
        <taxon>Cactineae</taxon>
        <taxon>Cactaceae</taxon>
        <taxon>Opuntioideae</taxon>
        <taxon>Opuntia</taxon>
    </lineage>
</organism>